<evidence type="ECO:0000313" key="2">
    <source>
        <dbReference type="EMBL" id="KZB83849.1"/>
    </source>
</evidence>
<name>A0A154MKB4_9PSEU</name>
<dbReference type="PROSITE" id="PS51186">
    <property type="entry name" value="GNAT"/>
    <property type="match status" value="1"/>
</dbReference>
<dbReference type="EMBL" id="LQCI01000018">
    <property type="protein sequence ID" value="KZB83849.1"/>
    <property type="molecule type" value="Genomic_DNA"/>
</dbReference>
<gene>
    <name evidence="3" type="ORF">ATP06_0219335</name>
    <name evidence="2" type="ORF">AVL48_35280</name>
</gene>
<dbReference type="InterPro" id="IPR016181">
    <property type="entry name" value="Acyl_CoA_acyltransferase"/>
</dbReference>
<dbReference type="PANTHER" id="PTHR43792:SF1">
    <property type="entry name" value="N-ACETYLTRANSFERASE DOMAIN-CONTAINING PROTEIN"/>
    <property type="match status" value="1"/>
</dbReference>
<reference evidence="2 4" key="1">
    <citation type="submission" date="2015-12" db="EMBL/GenBank/DDBJ databases">
        <title>Amycolatopsis regifaucium genome sequencing and assembly.</title>
        <authorList>
            <person name="Mayilraj S."/>
        </authorList>
    </citation>
    <scope>NUCLEOTIDE SEQUENCE [LARGE SCALE GENOMIC DNA]</scope>
    <source>
        <strain evidence="2 4">GY080</strain>
    </source>
</reference>
<accession>A0A154MKB4</accession>
<dbReference type="Proteomes" id="UP000186883">
    <property type="component" value="Unassembled WGS sequence"/>
</dbReference>
<dbReference type="InterPro" id="IPR000182">
    <property type="entry name" value="GNAT_dom"/>
</dbReference>
<feature type="domain" description="N-acetyltransferase" evidence="1">
    <location>
        <begin position="24"/>
        <end position="180"/>
    </location>
</feature>
<dbReference type="EMBL" id="LOBU02000014">
    <property type="protein sequence ID" value="OKA06709.1"/>
    <property type="molecule type" value="Genomic_DNA"/>
</dbReference>
<proteinExistence type="predicted"/>
<dbReference type="Gene3D" id="3.40.630.30">
    <property type="match status" value="1"/>
</dbReference>
<evidence type="ECO:0000313" key="3">
    <source>
        <dbReference type="EMBL" id="OKA06709.1"/>
    </source>
</evidence>
<keyword evidence="5" id="KW-1185">Reference proteome</keyword>
<evidence type="ECO:0000259" key="1">
    <source>
        <dbReference type="PROSITE" id="PS51186"/>
    </source>
</evidence>
<dbReference type="InterPro" id="IPR051531">
    <property type="entry name" value="N-acetyltransferase"/>
</dbReference>
<keyword evidence="2" id="KW-0808">Transferase</keyword>
<dbReference type="GO" id="GO:0016747">
    <property type="term" value="F:acyltransferase activity, transferring groups other than amino-acyl groups"/>
    <property type="evidence" value="ECO:0007669"/>
    <property type="project" value="InterPro"/>
</dbReference>
<protein>
    <submittedName>
        <fullName evidence="2 3">Acetyltransferase</fullName>
    </submittedName>
</protein>
<organism evidence="2 4">
    <name type="scientific">Amycolatopsis regifaucium</name>
    <dbReference type="NCBI Taxonomy" id="546365"/>
    <lineage>
        <taxon>Bacteria</taxon>
        <taxon>Bacillati</taxon>
        <taxon>Actinomycetota</taxon>
        <taxon>Actinomycetes</taxon>
        <taxon>Pseudonocardiales</taxon>
        <taxon>Pseudonocardiaceae</taxon>
        <taxon>Amycolatopsis</taxon>
    </lineage>
</organism>
<dbReference type="Pfam" id="PF13302">
    <property type="entry name" value="Acetyltransf_3"/>
    <property type="match status" value="1"/>
</dbReference>
<evidence type="ECO:0000313" key="4">
    <source>
        <dbReference type="Proteomes" id="UP000076321"/>
    </source>
</evidence>
<comment type="caution">
    <text evidence="2">The sequence shown here is derived from an EMBL/GenBank/DDBJ whole genome shotgun (WGS) entry which is preliminary data.</text>
</comment>
<evidence type="ECO:0000313" key="5">
    <source>
        <dbReference type="Proteomes" id="UP000186883"/>
    </source>
</evidence>
<sequence length="180" mass="20407">MAIILSHPGATVGGVLTEIKTERLLLRRLREADRENIVALQADPETNKFNVVPHTVEGARELYDAWMKQWDEHGFGYLAVSALDDPEVIVGFGGVRYHEWNGERVLNLAYRFWPFAWGKGYATEMAAAVVEWAEREIPEVPVIANIMVANEPSIRVAERLGFKIHTEEEFEGAPSLHLRR</sequence>
<dbReference type="Proteomes" id="UP000076321">
    <property type="component" value="Unassembled WGS sequence"/>
</dbReference>
<dbReference type="PANTHER" id="PTHR43792">
    <property type="entry name" value="GNAT FAMILY, PUTATIVE (AFU_ORTHOLOGUE AFUA_3G00765)-RELATED-RELATED"/>
    <property type="match status" value="1"/>
</dbReference>
<reference evidence="3 5" key="2">
    <citation type="submission" date="2016-11" db="EMBL/GenBank/DDBJ databases">
        <title>Genome sequencing of Amycolatopsis regifaucium.</title>
        <authorList>
            <person name="Mayilraj S."/>
            <person name="Kaur N."/>
        </authorList>
    </citation>
    <scope>NUCLEOTIDE SEQUENCE [LARGE SCALE GENOMIC DNA]</scope>
    <source>
        <strain evidence="3 5">GY080</strain>
    </source>
</reference>
<dbReference type="AlphaFoldDB" id="A0A154MKB4"/>
<dbReference type="SUPFAM" id="SSF55729">
    <property type="entry name" value="Acyl-CoA N-acyltransferases (Nat)"/>
    <property type="match status" value="1"/>
</dbReference>